<reference evidence="1 2" key="1">
    <citation type="submission" date="2022-01" db="EMBL/GenBank/DDBJ databases">
        <authorList>
            <person name="Xiong W."/>
            <person name="Schranz E."/>
        </authorList>
    </citation>
    <scope>NUCLEOTIDE SEQUENCE [LARGE SCALE GENOMIC DNA]</scope>
</reference>
<organism evidence="1 2">
    <name type="scientific">Lactuca virosa</name>
    <dbReference type="NCBI Taxonomy" id="75947"/>
    <lineage>
        <taxon>Eukaryota</taxon>
        <taxon>Viridiplantae</taxon>
        <taxon>Streptophyta</taxon>
        <taxon>Embryophyta</taxon>
        <taxon>Tracheophyta</taxon>
        <taxon>Spermatophyta</taxon>
        <taxon>Magnoliopsida</taxon>
        <taxon>eudicotyledons</taxon>
        <taxon>Gunneridae</taxon>
        <taxon>Pentapetalae</taxon>
        <taxon>asterids</taxon>
        <taxon>campanulids</taxon>
        <taxon>Asterales</taxon>
        <taxon>Asteraceae</taxon>
        <taxon>Cichorioideae</taxon>
        <taxon>Cichorieae</taxon>
        <taxon>Lactucinae</taxon>
        <taxon>Lactuca</taxon>
    </lineage>
</organism>
<accession>A0AAU9P2H4</accession>
<protein>
    <submittedName>
        <fullName evidence="1">Uncharacterized protein</fullName>
    </submittedName>
</protein>
<name>A0AAU9P2H4_9ASTR</name>
<proteinExistence type="predicted"/>
<dbReference type="EMBL" id="CAKMRJ010005523">
    <property type="protein sequence ID" value="CAH1444156.1"/>
    <property type="molecule type" value="Genomic_DNA"/>
</dbReference>
<gene>
    <name evidence="1" type="ORF">LVIROSA_LOCUS30018</name>
</gene>
<dbReference type="AlphaFoldDB" id="A0AAU9P2H4"/>
<dbReference type="Proteomes" id="UP001157418">
    <property type="component" value="Unassembled WGS sequence"/>
</dbReference>
<comment type="caution">
    <text evidence="1">The sequence shown here is derived from an EMBL/GenBank/DDBJ whole genome shotgun (WGS) entry which is preliminary data.</text>
</comment>
<evidence type="ECO:0000313" key="1">
    <source>
        <dbReference type="EMBL" id="CAH1444156.1"/>
    </source>
</evidence>
<sequence length="161" mass="18785">MAQSELNGLFAMAELNYHGVFTRNPFSYTSGVKTMFNDVDFSSITYSECVNFFERFMHEDCKRLYYYELDISLIEGLILFQMMWNMLLLFFDAYGTDGIISVYMDHIGVGVDGWFDDEDNDDEVRESCIDGKNDDNIDELRNVEFEFSTDVVHMNITSIDH</sequence>
<keyword evidence="2" id="KW-1185">Reference proteome</keyword>
<evidence type="ECO:0000313" key="2">
    <source>
        <dbReference type="Proteomes" id="UP001157418"/>
    </source>
</evidence>